<dbReference type="Proteomes" id="UP001209878">
    <property type="component" value="Unassembled WGS sequence"/>
</dbReference>
<proteinExistence type="predicted"/>
<dbReference type="EMBL" id="JAODUO010000003">
    <property type="protein sequence ID" value="KAK2193997.1"/>
    <property type="molecule type" value="Genomic_DNA"/>
</dbReference>
<organism evidence="1 2">
    <name type="scientific">Ridgeia piscesae</name>
    <name type="common">Tubeworm</name>
    <dbReference type="NCBI Taxonomy" id="27915"/>
    <lineage>
        <taxon>Eukaryota</taxon>
        <taxon>Metazoa</taxon>
        <taxon>Spiralia</taxon>
        <taxon>Lophotrochozoa</taxon>
        <taxon>Annelida</taxon>
        <taxon>Polychaeta</taxon>
        <taxon>Sedentaria</taxon>
        <taxon>Canalipalpata</taxon>
        <taxon>Sabellida</taxon>
        <taxon>Siboglinidae</taxon>
        <taxon>Ridgeia</taxon>
    </lineage>
</organism>
<evidence type="ECO:0000313" key="2">
    <source>
        <dbReference type="Proteomes" id="UP001209878"/>
    </source>
</evidence>
<accession>A0AAD9PG86</accession>
<gene>
    <name evidence="1" type="ORF">NP493_3g00002</name>
</gene>
<dbReference type="AlphaFoldDB" id="A0AAD9PG86"/>
<protein>
    <submittedName>
        <fullName evidence="1">Uncharacterized protein</fullName>
    </submittedName>
</protein>
<evidence type="ECO:0000313" key="1">
    <source>
        <dbReference type="EMBL" id="KAK2193997.1"/>
    </source>
</evidence>
<keyword evidence="2" id="KW-1185">Reference proteome</keyword>
<reference evidence="1" key="1">
    <citation type="journal article" date="2023" name="Mol. Biol. Evol.">
        <title>Third-Generation Sequencing Reveals the Adaptive Role of the Epigenome in Three Deep-Sea Polychaetes.</title>
        <authorList>
            <person name="Perez M."/>
            <person name="Aroh O."/>
            <person name="Sun Y."/>
            <person name="Lan Y."/>
            <person name="Juniper S.K."/>
            <person name="Young C.R."/>
            <person name="Angers B."/>
            <person name="Qian P.Y."/>
        </authorList>
    </citation>
    <scope>NUCLEOTIDE SEQUENCE</scope>
    <source>
        <strain evidence="1">R07B-5</strain>
    </source>
</reference>
<comment type="caution">
    <text evidence="1">The sequence shown here is derived from an EMBL/GenBank/DDBJ whole genome shotgun (WGS) entry which is preliminary data.</text>
</comment>
<name>A0AAD9PG86_RIDPI</name>
<sequence length="160" mass="17821">MPVLSPDHSTPLELASVASFPQIQVSHHTHHHTCQYFQLQQLLVELAQDSSSPGGPASEQTYYLDTQLLTCFFLRNQQIFSYKSSSQIHDSLAHVVPLAPQQAFPSVYRSTTALASRYTWCSKLDLSSYCISVANFTSTITHQGAVTLKILAHEVFLPQI</sequence>